<dbReference type="InterPro" id="IPR013805">
    <property type="entry name" value="GrpE_CC"/>
</dbReference>
<sequence>MVNFNKFDKVSFEVVEKNNYDIKKTKYYYIWGYDEVDQKVLEILKDGKDISDNEKTLKIKKTLYTLKLLSVKKIDSKTKELIEINEFLKSELGKTNLKNQDQNELIKKYQSELEDLKVKSLIETNKFKEEVIAIQKKAQDAINEHKQKNNDHQEIQIAEARKYALQSFIENLIQPLNNFEKAIIAAEKIDNDVLKNFIIGFNMLYKQVENVLFDFGLTKIIPKIGEMFDPNIHQVYELASSDLEKDTILEVKNIGYKLHDRAIKPALVVVSK</sequence>
<accession>A0AA43QZF1</accession>
<name>A0AA43QZF1_MYCAR</name>
<reference evidence="6" key="1">
    <citation type="submission" date="2022-11" db="EMBL/GenBank/DDBJ databases">
        <title>Draft genome of Mycoplasma arginini isolated from fly.</title>
        <authorList>
            <person name="Severgnini M."/>
            <person name="Gioia G."/>
            <person name="Cremonesi P."/>
            <person name="Moroni P."/>
            <person name="Addis M.F."/>
            <person name="Castiglioni B."/>
        </authorList>
    </citation>
    <scope>NUCLEOTIDE SEQUENCE</scope>
    <source>
        <strain evidence="6">QMP CG1-1632</strain>
    </source>
</reference>
<dbReference type="KEGG" id="marg:MARG145_0513"/>
<dbReference type="InterPro" id="IPR009012">
    <property type="entry name" value="GrpE_head"/>
</dbReference>
<dbReference type="SUPFAM" id="SSF51064">
    <property type="entry name" value="Head domain of nucleotide exchange factor GrpE"/>
    <property type="match status" value="1"/>
</dbReference>
<evidence type="ECO:0000313" key="6">
    <source>
        <dbReference type="EMBL" id="MDI3349335.1"/>
    </source>
</evidence>
<comment type="similarity">
    <text evidence="1 3 4">Belongs to the GrpE family.</text>
</comment>
<dbReference type="GO" id="GO:0006457">
    <property type="term" value="P:protein folding"/>
    <property type="evidence" value="ECO:0007669"/>
    <property type="project" value="InterPro"/>
</dbReference>
<dbReference type="PANTHER" id="PTHR21237">
    <property type="entry name" value="GRPE PROTEIN"/>
    <property type="match status" value="1"/>
</dbReference>
<dbReference type="Proteomes" id="UP001162175">
    <property type="component" value="Unassembled WGS sequence"/>
</dbReference>
<comment type="caution">
    <text evidence="6">The sequence shown here is derived from an EMBL/GenBank/DDBJ whole genome shotgun (WGS) entry which is preliminary data.</text>
</comment>
<keyword evidence="5" id="KW-0175">Coiled coil</keyword>
<dbReference type="SUPFAM" id="SSF58014">
    <property type="entry name" value="Coiled-coil domain of nucleotide exchange factor GrpE"/>
    <property type="match status" value="1"/>
</dbReference>
<dbReference type="Pfam" id="PF01025">
    <property type="entry name" value="GrpE"/>
    <property type="match status" value="1"/>
</dbReference>
<dbReference type="EMBL" id="JAPFAR010000001">
    <property type="protein sequence ID" value="MDI3349335.1"/>
    <property type="molecule type" value="Genomic_DNA"/>
</dbReference>
<dbReference type="AlphaFoldDB" id="A0AA43QZF1"/>
<dbReference type="Gene3D" id="2.30.22.10">
    <property type="entry name" value="Head domain of nucleotide exchange factor GrpE"/>
    <property type="match status" value="1"/>
</dbReference>
<organism evidence="6 7">
    <name type="scientific">Mycoplasmopsis arginini</name>
    <name type="common">Mycoplasma arginini</name>
    <dbReference type="NCBI Taxonomy" id="2094"/>
    <lineage>
        <taxon>Bacteria</taxon>
        <taxon>Bacillati</taxon>
        <taxon>Mycoplasmatota</taxon>
        <taxon>Mycoplasmoidales</taxon>
        <taxon>Metamycoplasmataceae</taxon>
        <taxon>Mycoplasmopsis</taxon>
    </lineage>
</organism>
<evidence type="ECO:0000256" key="3">
    <source>
        <dbReference type="HAMAP-Rule" id="MF_01151"/>
    </source>
</evidence>
<keyword evidence="2 3" id="KW-0143">Chaperone</keyword>
<dbReference type="CDD" id="cd00446">
    <property type="entry name" value="GrpE"/>
    <property type="match status" value="1"/>
</dbReference>
<gene>
    <name evidence="3" type="primary">grpE</name>
    <name evidence="6" type="ORF">DCBHLPFO_00108</name>
</gene>
<dbReference type="PRINTS" id="PR00773">
    <property type="entry name" value="GRPEPROTEIN"/>
</dbReference>
<evidence type="ECO:0000256" key="5">
    <source>
        <dbReference type="SAM" id="Coils"/>
    </source>
</evidence>
<dbReference type="Gene3D" id="3.90.20.20">
    <property type="match status" value="1"/>
</dbReference>
<dbReference type="GO" id="GO:0051082">
    <property type="term" value="F:unfolded protein binding"/>
    <property type="evidence" value="ECO:0007669"/>
    <property type="project" value="TreeGrafter"/>
</dbReference>
<dbReference type="GO" id="GO:0051087">
    <property type="term" value="F:protein-folding chaperone binding"/>
    <property type="evidence" value="ECO:0007669"/>
    <property type="project" value="InterPro"/>
</dbReference>
<proteinExistence type="inferred from homology"/>
<protein>
    <recommendedName>
        <fullName evidence="3">Protein GrpE</fullName>
    </recommendedName>
    <alternativeName>
        <fullName evidence="3">HSP-70 cofactor</fullName>
    </alternativeName>
</protein>
<dbReference type="InterPro" id="IPR000740">
    <property type="entry name" value="GrpE"/>
</dbReference>
<comment type="function">
    <text evidence="3">Participates actively in the response to hyperosmotic and heat shock by preventing the aggregation of stress-denatured proteins, in association with DnaK and GrpE. It is the nucleotide exchange factor for DnaK and may function as a thermosensor. Unfolded proteins bind initially to DnaJ; upon interaction with the DnaJ-bound protein, DnaK hydrolyzes its bound ATP, resulting in the formation of a stable complex. GrpE releases ADP from DnaK; ATP binding to DnaK triggers the release of the substrate protein, thus completing the reaction cycle. Several rounds of ATP-dependent interactions between DnaJ, DnaK and GrpE are required for fully efficient folding.</text>
</comment>
<dbReference type="GO" id="GO:0042803">
    <property type="term" value="F:protein homodimerization activity"/>
    <property type="evidence" value="ECO:0007669"/>
    <property type="project" value="InterPro"/>
</dbReference>
<keyword evidence="3" id="KW-0963">Cytoplasm</keyword>
<dbReference type="HAMAP" id="MF_01151">
    <property type="entry name" value="GrpE"/>
    <property type="match status" value="1"/>
</dbReference>
<dbReference type="GO" id="GO:0005737">
    <property type="term" value="C:cytoplasm"/>
    <property type="evidence" value="ECO:0007669"/>
    <property type="project" value="UniProtKB-SubCell"/>
</dbReference>
<evidence type="ECO:0000256" key="1">
    <source>
        <dbReference type="ARBA" id="ARBA00009054"/>
    </source>
</evidence>
<dbReference type="PANTHER" id="PTHR21237:SF23">
    <property type="entry name" value="GRPE PROTEIN HOMOLOG, MITOCHONDRIAL"/>
    <property type="match status" value="1"/>
</dbReference>
<dbReference type="GO" id="GO:0000774">
    <property type="term" value="F:adenyl-nucleotide exchange factor activity"/>
    <property type="evidence" value="ECO:0007669"/>
    <property type="project" value="InterPro"/>
</dbReference>
<keyword evidence="3" id="KW-0346">Stress response</keyword>
<evidence type="ECO:0000256" key="4">
    <source>
        <dbReference type="RuleBase" id="RU004478"/>
    </source>
</evidence>
<comment type="subunit">
    <text evidence="3">Homodimer.</text>
</comment>
<comment type="subcellular location">
    <subcellularLocation>
        <location evidence="3">Cytoplasm</location>
    </subcellularLocation>
</comment>
<dbReference type="GeneID" id="80703529"/>
<evidence type="ECO:0000313" key="7">
    <source>
        <dbReference type="Proteomes" id="UP001162175"/>
    </source>
</evidence>
<evidence type="ECO:0000256" key="2">
    <source>
        <dbReference type="ARBA" id="ARBA00023186"/>
    </source>
</evidence>
<dbReference type="RefSeq" id="WP_060823416.1">
    <property type="nucleotide sequence ID" value="NZ_AP014657.1"/>
</dbReference>
<feature type="coiled-coil region" evidence="5">
    <location>
        <begin position="99"/>
        <end position="155"/>
    </location>
</feature>